<dbReference type="SMART" id="SM00637">
    <property type="entry name" value="CBD_II"/>
    <property type="match status" value="1"/>
</dbReference>
<feature type="signal peptide" evidence="5">
    <location>
        <begin position="1"/>
        <end position="45"/>
    </location>
</feature>
<keyword evidence="2" id="KW-0119">Carbohydrate metabolism</keyword>
<accession>A0ABP5YPG5</accession>
<evidence type="ECO:0000259" key="7">
    <source>
        <dbReference type="PROSITE" id="PS51173"/>
    </source>
</evidence>
<organism evidence="8 9">
    <name type="scientific">Streptomyces longisporus</name>
    <dbReference type="NCBI Taxonomy" id="1948"/>
    <lineage>
        <taxon>Bacteria</taxon>
        <taxon>Bacillati</taxon>
        <taxon>Actinomycetota</taxon>
        <taxon>Actinomycetes</taxon>
        <taxon>Kitasatosporales</taxon>
        <taxon>Streptomycetaceae</taxon>
        <taxon>Streptomyces</taxon>
    </lineage>
</organism>
<keyword evidence="1 5" id="KW-0732">Signal</keyword>
<gene>
    <name evidence="8" type="ORF">GCM10010276_21020</name>
</gene>
<dbReference type="PANTHER" id="PTHR42976:SF1">
    <property type="entry name" value="GH18 DOMAIN-CONTAINING PROTEIN-RELATED"/>
    <property type="match status" value="1"/>
</dbReference>
<keyword evidence="4" id="KW-0624">Polysaccharide degradation</keyword>
<dbReference type="SUPFAM" id="SSF51445">
    <property type="entry name" value="(Trans)glycosidases"/>
    <property type="match status" value="1"/>
</dbReference>
<dbReference type="InterPro" id="IPR008965">
    <property type="entry name" value="CBM2/CBM3_carb-bd_dom_sf"/>
</dbReference>
<feature type="domain" description="Fibronectin type-III" evidence="6">
    <location>
        <begin position="159"/>
        <end position="245"/>
    </location>
</feature>
<evidence type="ECO:0008006" key="10">
    <source>
        <dbReference type="Google" id="ProtNLM"/>
    </source>
</evidence>
<keyword evidence="9" id="KW-1185">Reference proteome</keyword>
<dbReference type="SUPFAM" id="SSF49265">
    <property type="entry name" value="Fibronectin type III"/>
    <property type="match status" value="1"/>
</dbReference>
<dbReference type="CDD" id="cd00063">
    <property type="entry name" value="FN3"/>
    <property type="match status" value="1"/>
</dbReference>
<dbReference type="PROSITE" id="PS50853">
    <property type="entry name" value="FN3"/>
    <property type="match status" value="1"/>
</dbReference>
<evidence type="ECO:0000313" key="8">
    <source>
        <dbReference type="EMBL" id="GAA2483333.1"/>
    </source>
</evidence>
<evidence type="ECO:0000256" key="3">
    <source>
        <dbReference type="ARBA" id="ARBA00023295"/>
    </source>
</evidence>
<dbReference type="Gene3D" id="3.20.20.80">
    <property type="entry name" value="Glycosidases"/>
    <property type="match status" value="1"/>
</dbReference>
<reference evidence="9" key="1">
    <citation type="journal article" date="2019" name="Int. J. Syst. Evol. Microbiol.">
        <title>The Global Catalogue of Microorganisms (GCM) 10K type strain sequencing project: providing services to taxonomists for standard genome sequencing and annotation.</title>
        <authorList>
            <consortium name="The Broad Institute Genomics Platform"/>
            <consortium name="The Broad Institute Genome Sequencing Center for Infectious Disease"/>
            <person name="Wu L."/>
            <person name="Ma J."/>
        </authorList>
    </citation>
    <scope>NUCLEOTIDE SEQUENCE [LARGE SCALE GENOMIC DNA]</scope>
    <source>
        <strain evidence="9">JCM 4395</strain>
    </source>
</reference>
<evidence type="ECO:0000313" key="9">
    <source>
        <dbReference type="Proteomes" id="UP001501777"/>
    </source>
</evidence>
<keyword evidence="3" id="KW-0326">Glycosidase</keyword>
<feature type="domain" description="CBM2" evidence="7">
    <location>
        <begin position="42"/>
        <end position="149"/>
    </location>
</feature>
<dbReference type="PROSITE" id="PS51173">
    <property type="entry name" value="CBM2"/>
    <property type="match status" value="1"/>
</dbReference>
<evidence type="ECO:0000256" key="4">
    <source>
        <dbReference type="ARBA" id="ARBA00023326"/>
    </source>
</evidence>
<dbReference type="Gene3D" id="2.60.40.290">
    <property type="match status" value="1"/>
</dbReference>
<dbReference type="PANTHER" id="PTHR42976">
    <property type="entry name" value="BIFUNCTIONAL CHITINASE/LYSOZYME-RELATED"/>
    <property type="match status" value="1"/>
</dbReference>
<dbReference type="EMBL" id="BAAASG010000006">
    <property type="protein sequence ID" value="GAA2483333.1"/>
    <property type="molecule type" value="Genomic_DNA"/>
</dbReference>
<feature type="chain" id="PRO_5047324035" description="Glycosyl hydrolase family 18 (Putative chitinase)" evidence="5">
    <location>
        <begin position="46"/>
        <end position="541"/>
    </location>
</feature>
<evidence type="ECO:0000256" key="1">
    <source>
        <dbReference type="ARBA" id="ARBA00022729"/>
    </source>
</evidence>
<name>A0ABP5YPG5_STRLO</name>
<dbReference type="InterPro" id="IPR012291">
    <property type="entry name" value="CBM2_carb-bd_dom_sf"/>
</dbReference>
<dbReference type="Gene3D" id="2.60.40.10">
    <property type="entry name" value="Immunoglobulins"/>
    <property type="match status" value="1"/>
</dbReference>
<dbReference type="InterPro" id="IPR052750">
    <property type="entry name" value="GH18_Chitinase"/>
</dbReference>
<dbReference type="InterPro" id="IPR001919">
    <property type="entry name" value="CBD2"/>
</dbReference>
<sequence>MDQLCRFERHQAPTPQWRQHMRRPSVLLTLFTGLLLLILAPPASAAGAPDAAFSKTSTWDGGYQGAYTITNAGSTTLSGWSVEFDLPSGTTVGSYWDALLTQSGSHYTFKNREYNGTLAPGASASFGWVSNGTGTPTGCKLNGASCTGGSSTDTTPPSVPAAVTVGSATVSSLTVRWSAATDDSGSVAGYEISRDGGTPVSVTGTSYTATGLQAATTYAFRVRARDAAGNVSAYSAAVSGTTSAGGQPPSGGLFTAPYIDMGAWPTPSMPDMASASGVKNYTMAFITASGCKAMWFNAYDPRDGWAKDQIDAVRAAGGDVKVSFGGASGIELAQACGSVDALYAEYNAVVSAYSLKYVDFDIEGAATADPASVARRSQALARLQQAHPGLRISLTLPVLPEGLTSDGLNVVQSARDAGVDLDVVNVMAMDYYRSVDYGDAAVQAAQSTFTQLKSLYPSRTDAQIWAMVGVTPMLGQNDDGHLYDQADARQLVSFAQGKHLGELAFWEATRDRNACTGALYQCTNITQSPYEFAKIFAAYTG</sequence>
<dbReference type="InterPro" id="IPR003961">
    <property type="entry name" value="FN3_dom"/>
</dbReference>
<proteinExistence type="predicted"/>
<comment type="caution">
    <text evidence="8">The sequence shown here is derived from an EMBL/GenBank/DDBJ whole genome shotgun (WGS) entry which is preliminary data.</text>
</comment>
<dbReference type="Pfam" id="PF00041">
    <property type="entry name" value="fn3"/>
    <property type="match status" value="1"/>
</dbReference>
<evidence type="ECO:0000259" key="6">
    <source>
        <dbReference type="PROSITE" id="PS50853"/>
    </source>
</evidence>
<dbReference type="CDD" id="cd06543">
    <property type="entry name" value="GH18_PF-ChiA-like"/>
    <property type="match status" value="1"/>
</dbReference>
<dbReference type="Proteomes" id="UP001501777">
    <property type="component" value="Unassembled WGS sequence"/>
</dbReference>
<dbReference type="Pfam" id="PF00553">
    <property type="entry name" value="CBM_2"/>
    <property type="match status" value="1"/>
</dbReference>
<evidence type="ECO:0000256" key="5">
    <source>
        <dbReference type="SAM" id="SignalP"/>
    </source>
</evidence>
<dbReference type="InterPro" id="IPR036116">
    <property type="entry name" value="FN3_sf"/>
</dbReference>
<evidence type="ECO:0000256" key="2">
    <source>
        <dbReference type="ARBA" id="ARBA00023277"/>
    </source>
</evidence>
<dbReference type="InterPro" id="IPR017853">
    <property type="entry name" value="GH"/>
</dbReference>
<keyword evidence="3" id="KW-0378">Hydrolase</keyword>
<dbReference type="SUPFAM" id="SSF49384">
    <property type="entry name" value="Carbohydrate-binding domain"/>
    <property type="match status" value="1"/>
</dbReference>
<dbReference type="SMART" id="SM00060">
    <property type="entry name" value="FN3"/>
    <property type="match status" value="1"/>
</dbReference>
<dbReference type="InterPro" id="IPR013783">
    <property type="entry name" value="Ig-like_fold"/>
</dbReference>
<protein>
    <recommendedName>
        <fullName evidence="10">Glycosyl hydrolase family 18 (Putative chitinase)</fullName>
    </recommendedName>
</protein>